<dbReference type="PANTHER" id="PTHR43392:SF2">
    <property type="entry name" value="AAA-TYPE ATPASE FAMILY PROTEIN _ ANKYRIN REPEAT FAMILY PROTEIN"/>
    <property type="match status" value="1"/>
</dbReference>
<evidence type="ECO:0000256" key="3">
    <source>
        <dbReference type="ARBA" id="ARBA00022840"/>
    </source>
</evidence>
<organism evidence="6 7">
    <name type="scientific">Actinoallomurus oryzae</name>
    <dbReference type="NCBI Taxonomy" id="502180"/>
    <lineage>
        <taxon>Bacteria</taxon>
        <taxon>Bacillati</taxon>
        <taxon>Actinomycetota</taxon>
        <taxon>Actinomycetes</taxon>
        <taxon>Streptosporangiales</taxon>
        <taxon>Thermomonosporaceae</taxon>
        <taxon>Actinoallomurus</taxon>
    </lineage>
</organism>
<sequence length="1121" mass="118030">MAREVLTVALGEPEAYATIGEAVRAAASGAVIRVAPGHYEENLVLDEVVTIVAEGRRGDVRVVPRRGVALSVSAEVMLTGVTVCGVEDDEIPAVDVSYGQLAMERCEVTGAAWTAVLARGEGSLAMRECRVTNPAGAGIVITAEAPSVVADCVVENLGTSAVVIGSRSDPSVRGCTLRAAKGNAVCANGHGRGTVEDCDVSGAEQPAIALDENSSTRILRARVHDTSGTGIHIRSRARVTVEDCEVRNTGDTAVILDDGTDPVIRRCRIEAPAGHGIRVSGQARGTVEECTVSAATSASVRVEETACPMFTELTVRDGKAAGIELTGGSTAEFTGVRIHDPHGAGIALAEDADPFVRGLVVTGCQGNAIEVTGAKGRFEDAEISDGRKHGIRISGRSAVHVSRAVVRRGGGCGVTIKDEAEVTLNDCEVFGAASDGVAVGASAFARVTRGSMHGGRRNGVLVAAGGRARLTGCQLFDNAGDGLLAHGTGQVEVCDCLARGNRRGGVRQTTPGDHLLVENLVSEANELPDAYGETAEAGAGGEEPAEPVEPAEDAERPAGEEAEPKRPEEQHGPLADLHALVGLANVKDEVTALVNRNELAKRRAEVGLPAPPMSRHLIFAGPPGTGKTTVARLYGSILAELDVLRYGHIVEVSRADLVARVVGGTAIKTTEAFTKALGGVLFIDEAYTLAGEGERGGTDFGREAVDTLVKLMEDHRDDVVVIAAGYSEEMRRFLSTNPGLASRFSRTIEFPNYSVDELVTIVEKQCAKHGYELDDSGRVALAYHFETMTRDATFGNGREARRTFEGMVDRQAVRLTRMPDSDPADLLRLTAEDVGEAAAEAARNGSGAVAGDKGRLAALMADLTAMIGLAEVKRQVTDMVNLVSATRKRAAVGLPVPKISHHLVFSGAPGTGKTTVARLYGELLSALGVLPRGQMVEVARSDLVGRYIGHTAQQTKEAFDKARGGVLFIDEAYALTPPGADGDFGREAVDTLVKLMEDHRDDTVVIVAGYSRPMRRFLDSNPGLASRFSRNVTFADYTDEELVTIVGYQAAAQGYELAPELSGALAGHFASVPRDESFGNARYARKVLDVMITRQAGRLASVASPTLDDLRLLTPDDLEMP</sequence>
<dbReference type="InterPro" id="IPR003593">
    <property type="entry name" value="AAA+_ATPase"/>
</dbReference>
<dbReference type="SUPFAM" id="SSF51126">
    <property type="entry name" value="Pectin lyase-like"/>
    <property type="match status" value="3"/>
</dbReference>
<dbReference type="InterPro" id="IPR011050">
    <property type="entry name" value="Pectin_lyase_fold/virulence"/>
</dbReference>
<feature type="compositionally biased region" description="Acidic residues" evidence="4">
    <location>
        <begin position="543"/>
        <end position="552"/>
    </location>
</feature>
<feature type="compositionally biased region" description="Basic and acidic residues" evidence="4">
    <location>
        <begin position="553"/>
        <end position="571"/>
    </location>
</feature>
<evidence type="ECO:0000256" key="1">
    <source>
        <dbReference type="ARBA" id="ARBA00010378"/>
    </source>
</evidence>
<accession>A0ABP8PTW2</accession>
<dbReference type="Proteomes" id="UP001500503">
    <property type="component" value="Unassembled WGS sequence"/>
</dbReference>
<dbReference type="InterPro" id="IPR027417">
    <property type="entry name" value="P-loop_NTPase"/>
</dbReference>
<evidence type="ECO:0000313" key="7">
    <source>
        <dbReference type="Proteomes" id="UP001500503"/>
    </source>
</evidence>
<feature type="domain" description="AAA+ ATPase" evidence="5">
    <location>
        <begin position="899"/>
        <end position="1039"/>
    </location>
</feature>
<dbReference type="InterPro" id="IPR000641">
    <property type="entry name" value="CbxX/CfxQ"/>
</dbReference>
<reference evidence="7" key="1">
    <citation type="journal article" date="2019" name="Int. J. Syst. Evol. Microbiol.">
        <title>The Global Catalogue of Microorganisms (GCM) 10K type strain sequencing project: providing services to taxonomists for standard genome sequencing and annotation.</title>
        <authorList>
            <consortium name="The Broad Institute Genomics Platform"/>
            <consortium name="The Broad Institute Genome Sequencing Center for Infectious Disease"/>
            <person name="Wu L."/>
            <person name="Ma J."/>
        </authorList>
    </citation>
    <scope>NUCLEOTIDE SEQUENCE [LARGE SCALE GENOMIC DNA]</scope>
    <source>
        <strain evidence="7">JCM 17933</strain>
    </source>
</reference>
<dbReference type="InterPro" id="IPR003959">
    <property type="entry name" value="ATPase_AAA_core"/>
</dbReference>
<dbReference type="PRINTS" id="PR00819">
    <property type="entry name" value="CBXCFQXSUPER"/>
</dbReference>
<comment type="similarity">
    <text evidence="1">Belongs to the CbxX/CfxQ family.</text>
</comment>
<keyword evidence="2" id="KW-0547">Nucleotide-binding</keyword>
<dbReference type="InterPro" id="IPR006626">
    <property type="entry name" value="PbH1"/>
</dbReference>
<dbReference type="InterPro" id="IPR012334">
    <property type="entry name" value="Pectin_lyas_fold"/>
</dbReference>
<dbReference type="EMBL" id="BAABHF010000016">
    <property type="protein sequence ID" value="GAA4491254.1"/>
    <property type="molecule type" value="Genomic_DNA"/>
</dbReference>
<dbReference type="RefSeq" id="WP_345461881.1">
    <property type="nucleotide sequence ID" value="NZ_BAABHF010000016.1"/>
</dbReference>
<evidence type="ECO:0000256" key="4">
    <source>
        <dbReference type="SAM" id="MobiDB-lite"/>
    </source>
</evidence>
<dbReference type="Gene3D" id="2.160.20.10">
    <property type="entry name" value="Single-stranded right-handed beta-helix, Pectin lyase-like"/>
    <property type="match status" value="3"/>
</dbReference>
<evidence type="ECO:0000313" key="6">
    <source>
        <dbReference type="EMBL" id="GAA4491254.1"/>
    </source>
</evidence>
<proteinExistence type="inferred from homology"/>
<feature type="region of interest" description="Disordered" evidence="4">
    <location>
        <begin position="534"/>
        <end position="571"/>
    </location>
</feature>
<dbReference type="SMART" id="SM00710">
    <property type="entry name" value="PbH1"/>
    <property type="match status" value="16"/>
</dbReference>
<dbReference type="InterPro" id="IPR039448">
    <property type="entry name" value="Beta_helix"/>
</dbReference>
<dbReference type="Pfam" id="PF00004">
    <property type="entry name" value="AAA"/>
    <property type="match status" value="2"/>
</dbReference>
<gene>
    <name evidence="6" type="ORF">GCM10023191_024850</name>
</gene>
<dbReference type="SUPFAM" id="SSF52540">
    <property type="entry name" value="P-loop containing nucleoside triphosphate hydrolases"/>
    <property type="match status" value="2"/>
</dbReference>
<dbReference type="PANTHER" id="PTHR43392">
    <property type="entry name" value="AAA-TYPE ATPASE FAMILY PROTEIN / ANKYRIN REPEAT FAMILY PROTEIN"/>
    <property type="match status" value="1"/>
</dbReference>
<dbReference type="SMART" id="SM00382">
    <property type="entry name" value="AAA"/>
    <property type="match status" value="2"/>
</dbReference>
<evidence type="ECO:0000256" key="2">
    <source>
        <dbReference type="ARBA" id="ARBA00022741"/>
    </source>
</evidence>
<comment type="caution">
    <text evidence="6">The sequence shown here is derived from an EMBL/GenBank/DDBJ whole genome shotgun (WGS) entry which is preliminary data.</text>
</comment>
<name>A0ABP8PTW2_9ACTN</name>
<keyword evidence="3" id="KW-0067">ATP-binding</keyword>
<dbReference type="Pfam" id="PF17866">
    <property type="entry name" value="AAA_lid_6"/>
    <property type="match status" value="2"/>
</dbReference>
<protein>
    <recommendedName>
        <fullName evidence="5">AAA+ ATPase domain-containing protein</fullName>
    </recommendedName>
</protein>
<dbReference type="InterPro" id="IPR050773">
    <property type="entry name" value="CbxX/CfxQ_RuBisCO_ESX"/>
</dbReference>
<dbReference type="InterPro" id="IPR041627">
    <property type="entry name" value="AAA_lid_6"/>
</dbReference>
<dbReference type="CDD" id="cd00009">
    <property type="entry name" value="AAA"/>
    <property type="match status" value="2"/>
</dbReference>
<dbReference type="Pfam" id="PF13229">
    <property type="entry name" value="Beta_helix"/>
    <property type="match status" value="2"/>
</dbReference>
<evidence type="ECO:0000259" key="5">
    <source>
        <dbReference type="SMART" id="SM00382"/>
    </source>
</evidence>
<feature type="domain" description="AAA+ ATPase" evidence="5">
    <location>
        <begin position="613"/>
        <end position="754"/>
    </location>
</feature>
<dbReference type="Gene3D" id="1.10.8.60">
    <property type="match status" value="2"/>
</dbReference>
<dbReference type="Gene3D" id="3.40.50.300">
    <property type="entry name" value="P-loop containing nucleotide triphosphate hydrolases"/>
    <property type="match status" value="2"/>
</dbReference>
<keyword evidence="7" id="KW-1185">Reference proteome</keyword>